<dbReference type="NCBIfam" id="TIGR00043">
    <property type="entry name" value="rRNA maturation RNase YbeY"/>
    <property type="match status" value="1"/>
</dbReference>
<evidence type="ECO:0000256" key="6">
    <source>
        <dbReference type="ARBA" id="ARBA00022759"/>
    </source>
</evidence>
<dbReference type="InterPro" id="IPR023091">
    <property type="entry name" value="MetalPrtase_cat_dom_sf_prd"/>
</dbReference>
<feature type="binding site" evidence="9">
    <location>
        <position position="142"/>
    </location>
    <ligand>
        <name>Zn(2+)</name>
        <dbReference type="ChEBI" id="CHEBI:29105"/>
        <note>catalytic</note>
    </ligand>
</feature>
<dbReference type="PANTHER" id="PTHR46986:SF1">
    <property type="entry name" value="ENDORIBONUCLEASE YBEY, CHLOROPLASTIC"/>
    <property type="match status" value="1"/>
</dbReference>
<keyword evidence="6 9" id="KW-0255">Endonuclease</keyword>
<dbReference type="SUPFAM" id="SSF55486">
    <property type="entry name" value="Metalloproteases ('zincins'), catalytic domain"/>
    <property type="match status" value="1"/>
</dbReference>
<dbReference type="InterPro" id="IPR020549">
    <property type="entry name" value="YbeY_CS"/>
</dbReference>
<evidence type="ECO:0000256" key="1">
    <source>
        <dbReference type="ARBA" id="ARBA00010875"/>
    </source>
</evidence>
<dbReference type="HAMAP" id="MF_00009">
    <property type="entry name" value="Endoribonucl_YbeY"/>
    <property type="match status" value="1"/>
</dbReference>
<keyword evidence="5 9" id="KW-0479">Metal-binding</keyword>
<comment type="similarity">
    <text evidence="1 9">Belongs to the endoribonuclease YbeY family.</text>
</comment>
<dbReference type="GO" id="GO:0005737">
    <property type="term" value="C:cytoplasm"/>
    <property type="evidence" value="ECO:0007669"/>
    <property type="project" value="UniProtKB-SubCell"/>
</dbReference>
<evidence type="ECO:0000256" key="7">
    <source>
        <dbReference type="ARBA" id="ARBA00022801"/>
    </source>
</evidence>
<dbReference type="GO" id="GO:0008270">
    <property type="term" value="F:zinc ion binding"/>
    <property type="evidence" value="ECO:0007669"/>
    <property type="project" value="UniProtKB-UniRule"/>
</dbReference>
<evidence type="ECO:0000256" key="4">
    <source>
        <dbReference type="ARBA" id="ARBA00022722"/>
    </source>
</evidence>
<dbReference type="PANTHER" id="PTHR46986">
    <property type="entry name" value="ENDORIBONUCLEASE YBEY, CHLOROPLASTIC"/>
    <property type="match status" value="1"/>
</dbReference>
<evidence type="ECO:0000256" key="8">
    <source>
        <dbReference type="ARBA" id="ARBA00022833"/>
    </source>
</evidence>
<gene>
    <name evidence="9" type="primary">ybeY</name>
    <name evidence="10" type="ORF">AsFPU1_1562</name>
</gene>
<evidence type="ECO:0000256" key="5">
    <source>
        <dbReference type="ARBA" id="ARBA00022723"/>
    </source>
</evidence>
<reference evidence="11" key="1">
    <citation type="submission" date="2017-05" db="EMBL/GenBank/DDBJ databases">
        <title>Physiological properties and genetic analysis related to exopolysaccharide production of fresh-water unicellular cyanobacterium Aphanothece sacrum, Suizenji Nori, that has been cultured as a food source in Japan.</title>
        <authorList>
            <person name="Kanesaki Y."/>
            <person name="Yoshikawa S."/>
            <person name="Ohki K."/>
        </authorList>
    </citation>
    <scope>NUCLEOTIDE SEQUENCE [LARGE SCALE GENOMIC DNA]</scope>
    <source>
        <strain evidence="11">FPU1</strain>
    </source>
</reference>
<keyword evidence="7 9" id="KW-0378">Hydrolase</keyword>
<evidence type="ECO:0000313" key="11">
    <source>
        <dbReference type="Proteomes" id="UP000287247"/>
    </source>
</evidence>
<comment type="cofactor">
    <cofactor evidence="9">
        <name>Zn(2+)</name>
        <dbReference type="ChEBI" id="CHEBI:29105"/>
    </cofactor>
    <text evidence="9">Binds 1 zinc ion.</text>
</comment>
<evidence type="ECO:0000256" key="3">
    <source>
        <dbReference type="ARBA" id="ARBA00022552"/>
    </source>
</evidence>
<name>A0A401IG21_APHSA</name>
<sequence length="189" mass="21548">MAVMLSSETSTVIFDLNVQEVFTLDIAPESQEWKISAETWQKWFQTWLESLLNHLPPAPSYELSLRLTGDEEIQAFNAQYRQKNQPTDVLAFAALEVDVPNPLDTSEPLYLGDIVISLETAHRQAEQQSHTLTIELAWLAAHGLLHLLGWDHLDDETLEEMLGEQETLLQNIHVYSNSCQNTVQFEQNS</sequence>
<feature type="binding site" evidence="9">
    <location>
        <position position="152"/>
    </location>
    <ligand>
        <name>Zn(2+)</name>
        <dbReference type="ChEBI" id="CHEBI:29105"/>
        <note>catalytic</note>
    </ligand>
</feature>
<comment type="subcellular location">
    <subcellularLocation>
        <location evidence="9">Cytoplasm</location>
    </subcellularLocation>
</comment>
<keyword evidence="3 9" id="KW-0698">rRNA processing</keyword>
<dbReference type="PROSITE" id="PS01306">
    <property type="entry name" value="UPF0054"/>
    <property type="match status" value="1"/>
</dbReference>
<dbReference type="EC" id="3.1.-.-" evidence="9"/>
<keyword evidence="9" id="KW-0963">Cytoplasm</keyword>
<comment type="caution">
    <text evidence="10">The sequence shown here is derived from an EMBL/GenBank/DDBJ whole genome shotgun (WGS) entry which is preliminary data.</text>
</comment>
<keyword evidence="4 9" id="KW-0540">Nuclease</keyword>
<dbReference type="GO" id="GO:0004222">
    <property type="term" value="F:metalloendopeptidase activity"/>
    <property type="evidence" value="ECO:0007669"/>
    <property type="project" value="InterPro"/>
</dbReference>
<dbReference type="EMBL" id="BDQK01000006">
    <property type="protein sequence ID" value="GBF80161.1"/>
    <property type="molecule type" value="Genomic_DNA"/>
</dbReference>
<evidence type="ECO:0000256" key="9">
    <source>
        <dbReference type="HAMAP-Rule" id="MF_00009"/>
    </source>
</evidence>
<comment type="function">
    <text evidence="9">Single strand-specific metallo-endoribonuclease involved in late-stage 70S ribosome quality control and in maturation of the 3' terminus of the 16S rRNA.</text>
</comment>
<keyword evidence="11" id="KW-1185">Reference proteome</keyword>
<proteinExistence type="inferred from homology"/>
<keyword evidence="2 9" id="KW-0690">Ribosome biogenesis</keyword>
<feature type="binding site" evidence="9">
    <location>
        <position position="146"/>
    </location>
    <ligand>
        <name>Zn(2+)</name>
        <dbReference type="ChEBI" id="CHEBI:29105"/>
        <note>catalytic</note>
    </ligand>
</feature>
<evidence type="ECO:0000313" key="10">
    <source>
        <dbReference type="EMBL" id="GBF80161.1"/>
    </source>
</evidence>
<organism evidence="10 11">
    <name type="scientific">Aphanothece sacrum FPU1</name>
    <dbReference type="NCBI Taxonomy" id="1920663"/>
    <lineage>
        <taxon>Bacteria</taxon>
        <taxon>Bacillati</taxon>
        <taxon>Cyanobacteriota</taxon>
        <taxon>Cyanophyceae</taxon>
        <taxon>Oscillatoriophycideae</taxon>
        <taxon>Chroococcales</taxon>
        <taxon>Aphanothecaceae</taxon>
        <taxon>Aphanothece</taxon>
    </lineage>
</organism>
<dbReference type="AlphaFoldDB" id="A0A401IG21"/>
<protein>
    <recommendedName>
        <fullName evidence="9">Endoribonuclease YbeY</fullName>
        <ecNumber evidence="9">3.1.-.-</ecNumber>
    </recommendedName>
</protein>
<dbReference type="InterPro" id="IPR002036">
    <property type="entry name" value="YbeY"/>
</dbReference>
<dbReference type="GO" id="GO:0004521">
    <property type="term" value="F:RNA endonuclease activity"/>
    <property type="evidence" value="ECO:0007669"/>
    <property type="project" value="UniProtKB-UniRule"/>
</dbReference>
<dbReference type="GO" id="GO:0006364">
    <property type="term" value="P:rRNA processing"/>
    <property type="evidence" value="ECO:0007669"/>
    <property type="project" value="UniProtKB-UniRule"/>
</dbReference>
<dbReference type="Proteomes" id="UP000287247">
    <property type="component" value="Unassembled WGS sequence"/>
</dbReference>
<keyword evidence="8 9" id="KW-0862">Zinc</keyword>
<evidence type="ECO:0000256" key="2">
    <source>
        <dbReference type="ARBA" id="ARBA00022517"/>
    </source>
</evidence>
<accession>A0A401IG21</accession>
<dbReference type="Gene3D" id="3.40.390.30">
    <property type="entry name" value="Metalloproteases ('zincins'), catalytic domain"/>
    <property type="match status" value="1"/>
</dbReference>
<dbReference type="Pfam" id="PF02130">
    <property type="entry name" value="YbeY"/>
    <property type="match status" value="1"/>
</dbReference>